<gene>
    <name evidence="1" type="ORF">NPIL_555411</name>
</gene>
<evidence type="ECO:0000313" key="1">
    <source>
        <dbReference type="EMBL" id="GFT54343.1"/>
    </source>
</evidence>
<organism evidence="1 2">
    <name type="scientific">Nephila pilipes</name>
    <name type="common">Giant wood spider</name>
    <name type="synonym">Nephila maculata</name>
    <dbReference type="NCBI Taxonomy" id="299642"/>
    <lineage>
        <taxon>Eukaryota</taxon>
        <taxon>Metazoa</taxon>
        <taxon>Ecdysozoa</taxon>
        <taxon>Arthropoda</taxon>
        <taxon>Chelicerata</taxon>
        <taxon>Arachnida</taxon>
        <taxon>Araneae</taxon>
        <taxon>Araneomorphae</taxon>
        <taxon>Entelegynae</taxon>
        <taxon>Araneoidea</taxon>
        <taxon>Nephilidae</taxon>
        <taxon>Nephila</taxon>
    </lineage>
</organism>
<comment type="caution">
    <text evidence="1">The sequence shown here is derived from an EMBL/GenBank/DDBJ whole genome shotgun (WGS) entry which is preliminary data.</text>
</comment>
<reference evidence="1" key="1">
    <citation type="submission" date="2020-08" db="EMBL/GenBank/DDBJ databases">
        <title>Multicomponent nature underlies the extraordinary mechanical properties of spider dragline silk.</title>
        <authorList>
            <person name="Kono N."/>
            <person name="Nakamura H."/>
            <person name="Mori M."/>
            <person name="Yoshida Y."/>
            <person name="Ohtoshi R."/>
            <person name="Malay A.D."/>
            <person name="Moran D.A.P."/>
            <person name="Tomita M."/>
            <person name="Numata K."/>
            <person name="Arakawa K."/>
        </authorList>
    </citation>
    <scope>NUCLEOTIDE SEQUENCE</scope>
</reference>
<evidence type="ECO:0000313" key="2">
    <source>
        <dbReference type="Proteomes" id="UP000887013"/>
    </source>
</evidence>
<proteinExistence type="predicted"/>
<dbReference type="Proteomes" id="UP000887013">
    <property type="component" value="Unassembled WGS sequence"/>
</dbReference>
<accession>A0A8X6PAE2</accession>
<sequence length="204" mass="22322">MAAITHESTKVHTAVAPFSSNVLLYVKDNVKNSPAIAHVSYPNLGKEFLECFELPLDVKIGRLLDSQTSLSVKGNFSFTNSLGLTPKAHNGAVEGFHYQLKSALMSHLPDSKLGCSSFCITRSFVNMGAPIFVRSLGRHVHSLRPIDEKHVSIVCLKLANQSPDEVNADILSVVPSFDVVTRYTIFSCDSLQEFIVFVTARGVL</sequence>
<dbReference type="EMBL" id="BMAW01066290">
    <property type="protein sequence ID" value="GFT54343.1"/>
    <property type="molecule type" value="Genomic_DNA"/>
</dbReference>
<keyword evidence="2" id="KW-1185">Reference proteome</keyword>
<protein>
    <submittedName>
        <fullName evidence="1">Uncharacterized protein</fullName>
    </submittedName>
</protein>
<dbReference type="AlphaFoldDB" id="A0A8X6PAE2"/>
<name>A0A8X6PAE2_NEPPI</name>